<comment type="caution">
    <text evidence="2">The sequence shown here is derived from an EMBL/GenBank/DDBJ whole genome shotgun (WGS) entry which is preliminary data.</text>
</comment>
<sequence length="248" mass="27028">MSSLDPELQMLPMGYMEMAAINSEQQQQQLRRTSTRSSANWAFSSSSSSSSSSDGFGSLLYKSLTRAMAAMSRPAPPKYTRGAWSIINDVPYPPPPPYAGYSRHPPSYEEALEIGVVASPLRVEQQMRHRDHISRPAPSINLVSGSNCEGVTLLPRVASAPQLTLLAANSFPSQDLHMPADAENELFSGPVETGHVLPRYIEVDSTTPLSPVVSRWRLGEAAVEKPARHPRGYAYPDDAAAEHNSPLN</sequence>
<evidence type="ECO:0000313" key="2">
    <source>
        <dbReference type="EMBL" id="KAJ1647193.1"/>
    </source>
</evidence>
<feature type="compositionally biased region" description="Low complexity" evidence="1">
    <location>
        <begin position="25"/>
        <end position="53"/>
    </location>
</feature>
<evidence type="ECO:0000313" key="3">
    <source>
        <dbReference type="Proteomes" id="UP001145021"/>
    </source>
</evidence>
<keyword evidence="3" id="KW-1185">Reference proteome</keyword>
<protein>
    <submittedName>
        <fullName evidence="2">Uncharacterized protein</fullName>
    </submittedName>
</protein>
<dbReference type="Proteomes" id="UP001145021">
    <property type="component" value="Unassembled WGS sequence"/>
</dbReference>
<evidence type="ECO:0000256" key="1">
    <source>
        <dbReference type="SAM" id="MobiDB-lite"/>
    </source>
</evidence>
<feature type="region of interest" description="Disordered" evidence="1">
    <location>
        <begin position="226"/>
        <end position="248"/>
    </location>
</feature>
<dbReference type="AlphaFoldDB" id="A0A9W7XP29"/>
<reference evidence="2" key="1">
    <citation type="submission" date="2022-07" db="EMBL/GenBank/DDBJ databases">
        <title>Phylogenomic reconstructions and comparative analyses of Kickxellomycotina fungi.</title>
        <authorList>
            <person name="Reynolds N.K."/>
            <person name="Stajich J.E."/>
            <person name="Barry K."/>
            <person name="Grigoriev I.V."/>
            <person name="Crous P."/>
            <person name="Smith M.E."/>
        </authorList>
    </citation>
    <scope>NUCLEOTIDE SEQUENCE</scope>
    <source>
        <strain evidence="2">NBRC 105413</strain>
    </source>
</reference>
<gene>
    <name evidence="2" type="ORF">LPJ64_001378</name>
</gene>
<dbReference type="EMBL" id="JANBOH010000036">
    <property type="protein sequence ID" value="KAJ1647193.1"/>
    <property type="molecule type" value="Genomic_DNA"/>
</dbReference>
<feature type="region of interest" description="Disordered" evidence="1">
    <location>
        <begin position="23"/>
        <end position="55"/>
    </location>
</feature>
<proteinExistence type="predicted"/>
<organism evidence="2 3">
    <name type="scientific">Coemansia asiatica</name>
    <dbReference type="NCBI Taxonomy" id="1052880"/>
    <lineage>
        <taxon>Eukaryota</taxon>
        <taxon>Fungi</taxon>
        <taxon>Fungi incertae sedis</taxon>
        <taxon>Zoopagomycota</taxon>
        <taxon>Kickxellomycotina</taxon>
        <taxon>Kickxellomycetes</taxon>
        <taxon>Kickxellales</taxon>
        <taxon>Kickxellaceae</taxon>
        <taxon>Coemansia</taxon>
    </lineage>
</organism>
<name>A0A9W7XP29_9FUNG</name>
<accession>A0A9W7XP29</accession>